<evidence type="ECO:0000313" key="2">
    <source>
        <dbReference type="EMBL" id="EJT51099.1"/>
    </source>
</evidence>
<comment type="caution">
    <text evidence="2">The sequence shown here is derived from an EMBL/GenBank/DDBJ whole genome shotgun (WGS) entry which is preliminary data.</text>
</comment>
<dbReference type="AlphaFoldDB" id="J6F2A8"/>
<dbReference type="RefSeq" id="XP_014182181.1">
    <property type="nucleotide sequence ID" value="XM_014326706.1"/>
</dbReference>
<gene>
    <name evidence="2" type="ORF">A1Q1_07694</name>
</gene>
<feature type="compositionally biased region" description="Polar residues" evidence="1">
    <location>
        <begin position="131"/>
        <end position="148"/>
    </location>
</feature>
<feature type="compositionally biased region" description="Basic residues" evidence="1">
    <location>
        <begin position="74"/>
        <end position="90"/>
    </location>
</feature>
<feature type="region of interest" description="Disordered" evidence="1">
    <location>
        <begin position="67"/>
        <end position="156"/>
    </location>
</feature>
<sequence>MGGPGLAVHDQRTFGTGAQNLVGRGAISGRWAHGSASSGRLFAQGVQHARERRCSSSGTECLTGDIPAAAALKGPRHPAKRAKSLPRPRHAPPENAGGSFTEMSLRYMPWQQGKRHVGHESVRDAYEQTPDKNGTNERSQSLRTSAGNTDIIALIH</sequence>
<organism evidence="2 3">
    <name type="scientific">Trichosporon asahii var. asahii (strain ATCC 90039 / CBS 2479 / JCM 2466 / KCTC 7840 / NBRC 103889/ NCYC 2677 / UAMH 7654)</name>
    <name type="common">Yeast</name>
    <dbReference type="NCBI Taxonomy" id="1186058"/>
    <lineage>
        <taxon>Eukaryota</taxon>
        <taxon>Fungi</taxon>
        <taxon>Dikarya</taxon>
        <taxon>Basidiomycota</taxon>
        <taxon>Agaricomycotina</taxon>
        <taxon>Tremellomycetes</taxon>
        <taxon>Trichosporonales</taxon>
        <taxon>Trichosporonaceae</taxon>
        <taxon>Trichosporon</taxon>
    </lineage>
</organism>
<evidence type="ECO:0000256" key="1">
    <source>
        <dbReference type="SAM" id="MobiDB-lite"/>
    </source>
</evidence>
<dbReference type="KEGG" id="tasa:A1Q1_07694"/>
<dbReference type="HOGENOM" id="CLU_1687975_0_0_1"/>
<feature type="compositionally biased region" description="Basic and acidic residues" evidence="1">
    <location>
        <begin position="118"/>
        <end position="130"/>
    </location>
</feature>
<accession>J6F2A8</accession>
<dbReference type="GeneID" id="25991206"/>
<dbReference type="VEuPathDB" id="FungiDB:A1Q1_07694"/>
<evidence type="ECO:0000313" key="3">
    <source>
        <dbReference type="Proteomes" id="UP000002748"/>
    </source>
</evidence>
<reference evidence="2 3" key="1">
    <citation type="journal article" date="2012" name="Eukaryot. Cell">
        <title>Draft genome sequence of CBS 2479, the standard type strain of Trichosporon asahii.</title>
        <authorList>
            <person name="Yang R.Y."/>
            <person name="Li H.T."/>
            <person name="Zhu H."/>
            <person name="Zhou G.P."/>
            <person name="Wang M."/>
            <person name="Wang L."/>
        </authorList>
    </citation>
    <scope>NUCLEOTIDE SEQUENCE [LARGE SCALE GENOMIC DNA]</scope>
    <source>
        <strain evidence="3">ATCC 90039 / CBS 2479 / JCM 2466 / KCTC 7840 / NCYC 2677 / UAMH 7654</strain>
    </source>
</reference>
<protein>
    <submittedName>
        <fullName evidence="2">Uncharacterized protein</fullName>
    </submittedName>
</protein>
<dbReference type="Proteomes" id="UP000002748">
    <property type="component" value="Unassembled WGS sequence"/>
</dbReference>
<proteinExistence type="predicted"/>
<name>J6F2A8_TRIAS</name>
<dbReference type="EMBL" id="ALBS01000074">
    <property type="protein sequence ID" value="EJT51099.1"/>
    <property type="molecule type" value="Genomic_DNA"/>
</dbReference>